<protein>
    <submittedName>
        <fullName evidence="1">Uncharacterized protein</fullName>
    </submittedName>
</protein>
<keyword evidence="2" id="KW-1185">Reference proteome</keyword>
<comment type="caution">
    <text evidence="1">The sequence shown here is derived from an EMBL/GenBank/DDBJ whole genome shotgun (WGS) entry which is preliminary data.</text>
</comment>
<evidence type="ECO:0000313" key="2">
    <source>
        <dbReference type="Proteomes" id="UP001444661"/>
    </source>
</evidence>
<proteinExistence type="predicted"/>
<evidence type="ECO:0000313" key="1">
    <source>
        <dbReference type="EMBL" id="KAK8051893.1"/>
    </source>
</evidence>
<organism evidence="1 2">
    <name type="scientific">Apiospora rasikravindrae</name>
    <dbReference type="NCBI Taxonomy" id="990691"/>
    <lineage>
        <taxon>Eukaryota</taxon>
        <taxon>Fungi</taxon>
        <taxon>Dikarya</taxon>
        <taxon>Ascomycota</taxon>
        <taxon>Pezizomycotina</taxon>
        <taxon>Sordariomycetes</taxon>
        <taxon>Xylariomycetidae</taxon>
        <taxon>Amphisphaeriales</taxon>
        <taxon>Apiosporaceae</taxon>
        <taxon>Apiospora</taxon>
    </lineage>
</organism>
<sequence length="304" mass="31647">MGIPRILRPVDELSCAFFRLFSKLSLALSEKLEHVEVASPAAGADVVRLDASEGETQRHVVDDVVEALVELGLGAARGVVARDQEVVGAGLRRAARLPEGLPLAALALARADVPDHVVLGVGGGEARDLLGVRLEAAQGPGRALVHVGGVHGLGGLVLAVCGLHGDSGHPVTNGNVPGCRSDAVLGLVQLAENVGVDRPVDLTGLVLDLGGCVPPAFVQVPELLRDVVLVGFRVLSPLAALEHVLLVRLQLLLLLIRVALLARLQLRTELGELLLGRRAGGIVLGAQVSKSVFGKRGRPIGRYI</sequence>
<gene>
    <name evidence="1" type="ORF">PG993_003278</name>
</gene>
<accession>A0ABR1TZ77</accession>
<name>A0ABR1TZ77_9PEZI</name>
<dbReference type="EMBL" id="JAQQWK010000002">
    <property type="protein sequence ID" value="KAK8051893.1"/>
    <property type="molecule type" value="Genomic_DNA"/>
</dbReference>
<dbReference type="Proteomes" id="UP001444661">
    <property type="component" value="Unassembled WGS sequence"/>
</dbReference>
<reference evidence="1 2" key="1">
    <citation type="submission" date="2023-01" db="EMBL/GenBank/DDBJ databases">
        <title>Analysis of 21 Apiospora genomes using comparative genomics revels a genus with tremendous synthesis potential of carbohydrate active enzymes and secondary metabolites.</title>
        <authorList>
            <person name="Sorensen T."/>
        </authorList>
    </citation>
    <scope>NUCLEOTIDE SEQUENCE [LARGE SCALE GENOMIC DNA]</scope>
    <source>
        <strain evidence="1 2">CBS 33761</strain>
    </source>
</reference>